<evidence type="ECO:0000256" key="1">
    <source>
        <dbReference type="ARBA" id="ARBA00023015"/>
    </source>
</evidence>
<sequence>MRQLLSSLDRRALELIELLTFEDKEMTFSDLCQELNCTPNTLRNTFDYIRDTFSFLEISSQPYYFISYNNASIYNVYKHYLTDDVCIQIFLILLKHKEMSMDDLTIILNLSQSSIYRKIMDFNKFAFKRYGIKISSSPIRLKGKEINIRTFYSLLFKEMGYPASDIYLDIDLNVLSAFVEDFLKCLKYTPNFKDYSELIRFLTISILRVKNGYNLDKETQKSKYMLKIKSEINNNDNILNLLKNYRDKFDIEININNIIDILYIFLQDFYIIGKKKNRTCICDVEKFKRAKSYIFSNLKRLAGNSEVNTNEIDKLIFEINKSIVLKDIYFKYKYILDRSNY</sequence>
<dbReference type="InterPro" id="IPR013199">
    <property type="entry name" value="HTH_Mga_DNA-bd_dom"/>
</dbReference>
<comment type="caution">
    <text evidence="5">The sequence shown here is derived from an EMBL/GenBank/DDBJ whole genome shotgun (WGS) entry which is preliminary data.</text>
</comment>
<accession>A0ABW9F6W8</accession>
<dbReference type="Proteomes" id="UP001629536">
    <property type="component" value="Unassembled WGS sequence"/>
</dbReference>
<keyword evidence="2" id="KW-0804">Transcription</keyword>
<dbReference type="Pfam" id="PF08280">
    <property type="entry name" value="HTH_Mga"/>
    <property type="match status" value="1"/>
</dbReference>
<dbReference type="InterPro" id="IPR007737">
    <property type="entry name" value="Mga_HTH"/>
</dbReference>
<dbReference type="EMBL" id="JBFNFH010000008">
    <property type="protein sequence ID" value="MFM1524883.1"/>
    <property type="molecule type" value="Genomic_DNA"/>
</dbReference>
<evidence type="ECO:0000313" key="5">
    <source>
        <dbReference type="EMBL" id="MFM1524883.1"/>
    </source>
</evidence>
<protein>
    <submittedName>
        <fullName evidence="5">Helix-turn-helix domain-containing protein</fullName>
    </submittedName>
</protein>
<evidence type="ECO:0000259" key="4">
    <source>
        <dbReference type="Pfam" id="PF08280"/>
    </source>
</evidence>
<feature type="domain" description="M protein trans-acting positive regulator (MGA) HTH" evidence="4">
    <location>
        <begin position="11"/>
        <end position="53"/>
    </location>
</feature>
<evidence type="ECO:0000256" key="2">
    <source>
        <dbReference type="ARBA" id="ARBA00023163"/>
    </source>
</evidence>
<evidence type="ECO:0000259" key="3">
    <source>
        <dbReference type="Pfam" id="PF05043"/>
    </source>
</evidence>
<dbReference type="RefSeq" id="WP_408126547.1">
    <property type="nucleotide sequence ID" value="NZ_JBFNFH010000008.1"/>
</dbReference>
<dbReference type="PANTHER" id="PTHR30185">
    <property type="entry name" value="CRYPTIC BETA-GLUCOSIDE BGL OPERON ANTITERMINATOR"/>
    <property type="match status" value="1"/>
</dbReference>
<keyword evidence="6" id="KW-1185">Reference proteome</keyword>
<dbReference type="Pfam" id="PF05043">
    <property type="entry name" value="Mga"/>
    <property type="match status" value="1"/>
</dbReference>
<proteinExistence type="predicted"/>
<organism evidence="5 6">
    <name type="scientific">Helcococcus bovis</name>
    <dbReference type="NCBI Taxonomy" id="3153252"/>
    <lineage>
        <taxon>Bacteria</taxon>
        <taxon>Bacillati</taxon>
        <taxon>Bacillota</taxon>
        <taxon>Tissierellia</taxon>
        <taxon>Tissierellales</taxon>
        <taxon>Peptoniphilaceae</taxon>
        <taxon>Helcococcus</taxon>
    </lineage>
</organism>
<evidence type="ECO:0000313" key="6">
    <source>
        <dbReference type="Proteomes" id="UP001629536"/>
    </source>
</evidence>
<dbReference type="InterPro" id="IPR050661">
    <property type="entry name" value="BglG_antiterminators"/>
</dbReference>
<name>A0ABW9F6W8_9FIRM</name>
<keyword evidence="1" id="KW-0805">Transcription regulation</keyword>
<reference evidence="5 6" key="1">
    <citation type="journal article" date="2024" name="Front. Microbiol.">
        <title>Pangenomic and biochemical analyses of Helcococcus ovis reveal widespread tetracycline resistance and a novel bacterial species, Helcococcus bovis.</title>
        <authorList>
            <person name="Cunha F."/>
            <person name="Zhai Y."/>
            <person name="Casaro S."/>
            <person name="Jones K.L."/>
            <person name="Hernandez M."/>
            <person name="Bisinotto R.S."/>
            <person name="Kariyawasam S."/>
            <person name="Brown M.B."/>
            <person name="Phillips A."/>
            <person name="Jeong K.C."/>
            <person name="Galvao K.N."/>
        </authorList>
    </citation>
    <scope>NUCLEOTIDE SEQUENCE [LARGE SCALE GENOMIC DNA]</scope>
    <source>
        <strain evidence="5 6">KG197</strain>
    </source>
</reference>
<feature type="domain" description="Mga helix-turn-helix" evidence="3">
    <location>
        <begin position="70"/>
        <end position="156"/>
    </location>
</feature>
<dbReference type="PANTHER" id="PTHR30185:SF18">
    <property type="entry name" value="TRANSCRIPTIONAL REGULATOR MTLR"/>
    <property type="match status" value="1"/>
</dbReference>
<feature type="non-terminal residue" evidence="5">
    <location>
        <position position="341"/>
    </location>
</feature>
<gene>
    <name evidence="5" type="ORF">ABGF40_04280</name>
</gene>